<dbReference type="InterPro" id="IPR001900">
    <property type="entry name" value="RNase_II/R"/>
</dbReference>
<feature type="region of interest" description="Disordered" evidence="9">
    <location>
        <begin position="716"/>
        <end position="801"/>
    </location>
</feature>
<proteinExistence type="inferred from homology"/>
<evidence type="ECO:0000256" key="9">
    <source>
        <dbReference type="SAM" id="MobiDB-lite"/>
    </source>
</evidence>
<gene>
    <name evidence="8 11" type="primary">rnr</name>
    <name evidence="11" type="ORF">ACFPM4_17955</name>
</gene>
<dbReference type="PANTHER" id="PTHR23355">
    <property type="entry name" value="RIBONUCLEASE"/>
    <property type="match status" value="1"/>
</dbReference>
<dbReference type="PANTHER" id="PTHR23355:SF9">
    <property type="entry name" value="DIS3-LIKE EXONUCLEASE 2"/>
    <property type="match status" value="1"/>
</dbReference>
<evidence type="ECO:0000256" key="8">
    <source>
        <dbReference type="HAMAP-Rule" id="MF_01895"/>
    </source>
</evidence>
<dbReference type="RefSeq" id="WP_382354892.1">
    <property type="nucleotide sequence ID" value="NZ_JBHSMC010000028.1"/>
</dbReference>
<comment type="similarity">
    <text evidence="8">Belongs to the RNR ribonuclease family. RNase R subfamily.</text>
</comment>
<evidence type="ECO:0000256" key="6">
    <source>
        <dbReference type="ARBA" id="ARBA00022839"/>
    </source>
</evidence>
<dbReference type="InterPro" id="IPR012340">
    <property type="entry name" value="NA-bd_OB-fold"/>
</dbReference>
<dbReference type="Pfam" id="PF00773">
    <property type="entry name" value="RNB"/>
    <property type="match status" value="1"/>
</dbReference>
<dbReference type="Pfam" id="PF00575">
    <property type="entry name" value="S1"/>
    <property type="match status" value="1"/>
</dbReference>
<dbReference type="NCBIfam" id="TIGR00358">
    <property type="entry name" value="3_prime_RNase"/>
    <property type="match status" value="1"/>
</dbReference>
<dbReference type="SMART" id="SM00316">
    <property type="entry name" value="S1"/>
    <property type="match status" value="1"/>
</dbReference>
<dbReference type="NCBIfam" id="TIGR02063">
    <property type="entry name" value="RNase_R"/>
    <property type="match status" value="1"/>
</dbReference>
<sequence length="801" mass="91190">MSEKLKEFEEKVLSYMKEEAYKPLTVQELEEAFEITDAVDFKDLVKTLVQMEEKGLVVRTRSNRYGLPEKMNLIRGTLSGHAKGFAFLIPEEKGLDDIFIPPHEKNGAMHGDSVLVRVAIGSSGTRREGAVVRILQRGSQKIVGTYSASKSFGFVIPDDKKIADDIFIPKSADMGAVDGHKVVVNITTFPEERKNAEGEIVQILGHKNDPGVDILSIIHQHDLPLAFPDEVMDEANQIPETVDEADIPKRRDLRGETIVTIDGADAKDLDDAVTLKKLENGNYKLGVHIADVSHYVKEGSAIDQEAYERSTSVYLVDRVIPMIPHRLSNGICSLNPQVDRFTLSCEMEINDQGEVVSHEIFQSVIKTTERMTYSDVNKILIEKDEELRNKYESLVPMFELMEELQGVLQNKRMKRGAIDFDFKEAKVLVDDDGKPTDVVIRERSIGERIIEEFMLIANETVAEHFHWLDVPFIYRIHEDPKEDKLQRFFEFITNFGLIVRGTANAVHPRALQEIIEAVQGKPEEMVISTVMLRSMQQAKYDPESLGHFGLSTNFYTHFTSPIRRYPDLIVHRLIRTYLIEGKLDDATREKWNALLPDIADHTSKRERRAVDAERDTDEMKKAEFMEDKIGEEFDGIISSVTNFGMFVELPNTIEGLVHVSYMTDDYYRYDERHFAMIGERTGNVFRIGDEITVRVIKVNKDEHDIDFEIVGMKNNRKRNEDESSKPRIVKLKSAGNDGGTGKGRRRDDRSTKKGGARDNNSEVNNSFDDGEWSTRPPRKKKKKSYDNKSSAARKKRGGRKG</sequence>
<dbReference type="CDD" id="cd04471">
    <property type="entry name" value="S1_RNase_R"/>
    <property type="match status" value="1"/>
</dbReference>
<evidence type="ECO:0000256" key="4">
    <source>
        <dbReference type="ARBA" id="ARBA00022722"/>
    </source>
</evidence>
<dbReference type="PROSITE" id="PS50126">
    <property type="entry name" value="S1"/>
    <property type="match status" value="1"/>
</dbReference>
<evidence type="ECO:0000256" key="2">
    <source>
        <dbReference type="ARBA" id="ARBA00004496"/>
    </source>
</evidence>
<feature type="compositionally biased region" description="Basic and acidic residues" evidence="9">
    <location>
        <begin position="745"/>
        <end position="760"/>
    </location>
</feature>
<comment type="catalytic activity">
    <reaction evidence="1 8">
        <text>Exonucleolytic cleavage in the 3'- to 5'-direction to yield nucleoside 5'-phosphates.</text>
        <dbReference type="EC" id="3.1.13.1"/>
    </reaction>
</comment>
<dbReference type="GO" id="GO:0008859">
    <property type="term" value="F:exoribonuclease II activity"/>
    <property type="evidence" value="ECO:0007669"/>
    <property type="project" value="UniProtKB-EC"/>
</dbReference>
<name>A0ABW0LPG9_9BACI</name>
<dbReference type="InterPro" id="IPR013223">
    <property type="entry name" value="RNase_B_OB_dom"/>
</dbReference>
<evidence type="ECO:0000256" key="3">
    <source>
        <dbReference type="ARBA" id="ARBA00022490"/>
    </source>
</evidence>
<dbReference type="InterPro" id="IPR003029">
    <property type="entry name" value="S1_domain"/>
</dbReference>
<dbReference type="Pfam" id="PF08206">
    <property type="entry name" value="OB_RNB"/>
    <property type="match status" value="1"/>
</dbReference>
<comment type="function">
    <text evidence="8">3'-5' exoribonuclease that releases 5'-nucleoside monophosphates and is involved in maturation of structured RNAs.</text>
</comment>
<keyword evidence="6 8" id="KW-0269">Exonuclease</keyword>
<feature type="domain" description="S1 motif" evidence="10">
    <location>
        <begin position="630"/>
        <end position="710"/>
    </location>
</feature>
<dbReference type="PROSITE" id="PS01175">
    <property type="entry name" value="RIBONUCLEASE_II"/>
    <property type="match status" value="1"/>
</dbReference>
<reference evidence="12" key="1">
    <citation type="journal article" date="2019" name="Int. J. Syst. Evol. Microbiol.">
        <title>The Global Catalogue of Microorganisms (GCM) 10K type strain sequencing project: providing services to taxonomists for standard genome sequencing and annotation.</title>
        <authorList>
            <consortium name="The Broad Institute Genomics Platform"/>
            <consortium name="The Broad Institute Genome Sequencing Center for Infectious Disease"/>
            <person name="Wu L."/>
            <person name="Ma J."/>
        </authorList>
    </citation>
    <scope>NUCLEOTIDE SEQUENCE [LARGE SCALE GENOMIC DNA]</scope>
    <source>
        <strain evidence="12">CGMCC 1.12237</strain>
    </source>
</reference>
<evidence type="ECO:0000313" key="12">
    <source>
        <dbReference type="Proteomes" id="UP001596147"/>
    </source>
</evidence>
<dbReference type="InterPro" id="IPR011129">
    <property type="entry name" value="CSD"/>
</dbReference>
<evidence type="ECO:0000256" key="5">
    <source>
        <dbReference type="ARBA" id="ARBA00022801"/>
    </source>
</evidence>
<dbReference type="InterPro" id="IPR050180">
    <property type="entry name" value="RNR_Ribonuclease"/>
</dbReference>
<evidence type="ECO:0000256" key="7">
    <source>
        <dbReference type="ARBA" id="ARBA00022884"/>
    </source>
</evidence>
<organism evidence="11 12">
    <name type="scientific">Lederbergia graminis</name>
    <dbReference type="NCBI Taxonomy" id="735518"/>
    <lineage>
        <taxon>Bacteria</taxon>
        <taxon>Bacillati</taxon>
        <taxon>Bacillota</taxon>
        <taxon>Bacilli</taxon>
        <taxon>Bacillales</taxon>
        <taxon>Bacillaceae</taxon>
        <taxon>Lederbergia</taxon>
    </lineage>
</organism>
<evidence type="ECO:0000313" key="11">
    <source>
        <dbReference type="EMBL" id="MFC5466611.1"/>
    </source>
</evidence>
<protein>
    <recommendedName>
        <fullName evidence="8">Ribonuclease R</fullName>
        <shortName evidence="8">RNase R</shortName>
        <ecNumber evidence="8">3.1.13.1</ecNumber>
    </recommendedName>
</protein>
<keyword evidence="7 8" id="KW-0694">RNA-binding</keyword>
<dbReference type="EMBL" id="JBHSMC010000028">
    <property type="protein sequence ID" value="MFC5466611.1"/>
    <property type="molecule type" value="Genomic_DNA"/>
</dbReference>
<evidence type="ECO:0000259" key="10">
    <source>
        <dbReference type="PROSITE" id="PS50126"/>
    </source>
</evidence>
<dbReference type="InterPro" id="IPR004476">
    <property type="entry name" value="RNase_II/RNase_R"/>
</dbReference>
<dbReference type="Gene3D" id="2.40.50.140">
    <property type="entry name" value="Nucleic acid-binding proteins"/>
    <property type="match status" value="3"/>
</dbReference>
<keyword evidence="3 8" id="KW-0963">Cytoplasm</keyword>
<comment type="subcellular location">
    <subcellularLocation>
        <location evidence="2 8">Cytoplasm</location>
    </subcellularLocation>
</comment>
<keyword evidence="4 8" id="KW-0540">Nuclease</keyword>
<dbReference type="InterPro" id="IPR040476">
    <property type="entry name" value="CSD2"/>
</dbReference>
<dbReference type="InterPro" id="IPR011805">
    <property type="entry name" value="RNase_R"/>
</dbReference>
<dbReference type="Pfam" id="PF17876">
    <property type="entry name" value="CSD2"/>
    <property type="match status" value="1"/>
</dbReference>
<feature type="compositionally biased region" description="Basic residues" evidence="9">
    <location>
        <begin position="791"/>
        <end position="801"/>
    </location>
</feature>
<dbReference type="EC" id="3.1.13.1" evidence="8"/>
<dbReference type="Proteomes" id="UP001596147">
    <property type="component" value="Unassembled WGS sequence"/>
</dbReference>
<keyword evidence="12" id="KW-1185">Reference proteome</keyword>
<comment type="caution">
    <text evidence="11">The sequence shown here is derived from an EMBL/GenBank/DDBJ whole genome shotgun (WGS) entry which is preliminary data.</text>
</comment>
<dbReference type="InterPro" id="IPR022966">
    <property type="entry name" value="RNase_II/R_CS"/>
</dbReference>
<keyword evidence="5 8" id="KW-0378">Hydrolase</keyword>
<dbReference type="SMART" id="SM00955">
    <property type="entry name" value="RNB"/>
    <property type="match status" value="1"/>
</dbReference>
<dbReference type="SMART" id="SM00357">
    <property type="entry name" value="CSP"/>
    <property type="match status" value="2"/>
</dbReference>
<accession>A0ABW0LPG9</accession>
<dbReference type="HAMAP" id="MF_01895">
    <property type="entry name" value="RNase_R"/>
    <property type="match status" value="1"/>
</dbReference>
<dbReference type="SUPFAM" id="SSF50249">
    <property type="entry name" value="Nucleic acid-binding proteins"/>
    <property type="match status" value="4"/>
</dbReference>
<evidence type="ECO:0000256" key="1">
    <source>
        <dbReference type="ARBA" id="ARBA00001849"/>
    </source>
</evidence>